<feature type="chain" id="PRO_5022820975" description="Mid2 domain-containing protein" evidence="3">
    <location>
        <begin position="27"/>
        <end position="347"/>
    </location>
</feature>
<protein>
    <recommendedName>
        <fullName evidence="6">Mid2 domain-containing protein</fullName>
    </recommendedName>
</protein>
<proteinExistence type="predicted"/>
<reference evidence="4 5" key="1">
    <citation type="journal article" date="2019" name="Nat. Ecol. Evol.">
        <title>Megaphylogeny resolves global patterns of mushroom evolution.</title>
        <authorList>
            <person name="Varga T."/>
            <person name="Krizsan K."/>
            <person name="Foldi C."/>
            <person name="Dima B."/>
            <person name="Sanchez-Garcia M."/>
            <person name="Sanchez-Ramirez S."/>
            <person name="Szollosi G.J."/>
            <person name="Szarkandi J.G."/>
            <person name="Papp V."/>
            <person name="Albert L."/>
            <person name="Andreopoulos W."/>
            <person name="Angelini C."/>
            <person name="Antonin V."/>
            <person name="Barry K.W."/>
            <person name="Bougher N.L."/>
            <person name="Buchanan P."/>
            <person name="Buyck B."/>
            <person name="Bense V."/>
            <person name="Catcheside P."/>
            <person name="Chovatia M."/>
            <person name="Cooper J."/>
            <person name="Damon W."/>
            <person name="Desjardin D."/>
            <person name="Finy P."/>
            <person name="Geml J."/>
            <person name="Haridas S."/>
            <person name="Hughes K."/>
            <person name="Justo A."/>
            <person name="Karasinski D."/>
            <person name="Kautmanova I."/>
            <person name="Kiss B."/>
            <person name="Kocsube S."/>
            <person name="Kotiranta H."/>
            <person name="LaButti K.M."/>
            <person name="Lechner B.E."/>
            <person name="Liimatainen K."/>
            <person name="Lipzen A."/>
            <person name="Lukacs Z."/>
            <person name="Mihaltcheva S."/>
            <person name="Morgado L.N."/>
            <person name="Niskanen T."/>
            <person name="Noordeloos M.E."/>
            <person name="Ohm R.A."/>
            <person name="Ortiz-Santana B."/>
            <person name="Ovrebo C."/>
            <person name="Racz N."/>
            <person name="Riley R."/>
            <person name="Savchenko A."/>
            <person name="Shiryaev A."/>
            <person name="Soop K."/>
            <person name="Spirin V."/>
            <person name="Szebenyi C."/>
            <person name="Tomsovsky M."/>
            <person name="Tulloss R.E."/>
            <person name="Uehling J."/>
            <person name="Grigoriev I.V."/>
            <person name="Vagvolgyi C."/>
            <person name="Papp T."/>
            <person name="Martin F.M."/>
            <person name="Miettinen O."/>
            <person name="Hibbett D.S."/>
            <person name="Nagy L.G."/>
        </authorList>
    </citation>
    <scope>NUCLEOTIDE SEQUENCE [LARGE SCALE GENOMIC DNA]</scope>
    <source>
        <strain evidence="4 5">CBS 309.79</strain>
    </source>
</reference>
<dbReference type="Proteomes" id="UP000305067">
    <property type="component" value="Unassembled WGS sequence"/>
</dbReference>
<evidence type="ECO:0000313" key="4">
    <source>
        <dbReference type="EMBL" id="TFL06387.1"/>
    </source>
</evidence>
<feature type="signal peptide" evidence="3">
    <location>
        <begin position="1"/>
        <end position="26"/>
    </location>
</feature>
<evidence type="ECO:0000313" key="5">
    <source>
        <dbReference type="Proteomes" id="UP000305067"/>
    </source>
</evidence>
<keyword evidence="2" id="KW-1133">Transmembrane helix</keyword>
<feature type="region of interest" description="Disordered" evidence="1">
    <location>
        <begin position="50"/>
        <end position="203"/>
    </location>
</feature>
<accession>A0A5C3QYF1</accession>
<keyword evidence="2" id="KW-0472">Membrane</keyword>
<evidence type="ECO:0000256" key="3">
    <source>
        <dbReference type="SAM" id="SignalP"/>
    </source>
</evidence>
<feature type="transmembrane region" description="Helical" evidence="2">
    <location>
        <begin position="207"/>
        <end position="228"/>
    </location>
</feature>
<evidence type="ECO:0008006" key="6">
    <source>
        <dbReference type="Google" id="ProtNLM"/>
    </source>
</evidence>
<feature type="compositionally biased region" description="Low complexity" evidence="1">
    <location>
        <begin position="77"/>
        <end position="149"/>
    </location>
</feature>
<dbReference type="EMBL" id="ML178815">
    <property type="protein sequence ID" value="TFL06387.1"/>
    <property type="molecule type" value="Genomic_DNA"/>
</dbReference>
<gene>
    <name evidence="4" type="ORF">BDV98DRAFT_588666</name>
</gene>
<keyword evidence="3" id="KW-0732">Signal</keyword>
<sequence length="347" mass="36279">MLNSKYLVTLLLTVILALSLANPSEANDFNGVHRRKHGSLKRLVRKRQLLPPFGAPGPGGTVGAAADPADIEDEEVSSSVAESSVSETLSSASSVTESESSTVSESSSLPSSSASESESVSSSSESSSSVESSTTAESSSSSSSSSSTPAPSPTPDQPPAPTNEPEAEQPTLENETRTRTSFVEGPTAEPNAQTSSNSKEEGGTGTWLTILIVVLSVAVGVTLLWTIFRKWKLGRSDKFDKRLEPIDWAPSNPDEGIIPANRRHSGASSFRSGSGHGHGSNMDHDFTAGSSNLAPVGGYADLARGPSPQPQMNEALRRGPSLTSGPHYDQYGGVPLHHQTGYGATRY</sequence>
<dbReference type="STRING" id="1884261.A0A5C3QYF1"/>
<evidence type="ECO:0000256" key="2">
    <source>
        <dbReference type="SAM" id="Phobius"/>
    </source>
</evidence>
<dbReference type="AlphaFoldDB" id="A0A5C3QYF1"/>
<organism evidence="4 5">
    <name type="scientific">Pterulicium gracile</name>
    <dbReference type="NCBI Taxonomy" id="1884261"/>
    <lineage>
        <taxon>Eukaryota</taxon>
        <taxon>Fungi</taxon>
        <taxon>Dikarya</taxon>
        <taxon>Basidiomycota</taxon>
        <taxon>Agaricomycotina</taxon>
        <taxon>Agaricomycetes</taxon>
        <taxon>Agaricomycetidae</taxon>
        <taxon>Agaricales</taxon>
        <taxon>Pleurotineae</taxon>
        <taxon>Pterulaceae</taxon>
        <taxon>Pterulicium</taxon>
    </lineage>
</organism>
<dbReference type="OrthoDB" id="3261505at2759"/>
<feature type="compositionally biased region" description="Pro residues" evidence="1">
    <location>
        <begin position="150"/>
        <end position="162"/>
    </location>
</feature>
<evidence type="ECO:0000256" key="1">
    <source>
        <dbReference type="SAM" id="MobiDB-lite"/>
    </source>
</evidence>
<name>A0A5C3QYF1_9AGAR</name>
<feature type="region of interest" description="Disordered" evidence="1">
    <location>
        <begin position="324"/>
        <end position="347"/>
    </location>
</feature>
<keyword evidence="2" id="KW-0812">Transmembrane</keyword>
<keyword evidence="5" id="KW-1185">Reference proteome</keyword>